<dbReference type="GO" id="GO:0004806">
    <property type="term" value="F:triacylglycerol lipase activity"/>
    <property type="evidence" value="ECO:0007669"/>
    <property type="project" value="TreeGrafter"/>
</dbReference>
<evidence type="ECO:0000313" key="2">
    <source>
        <dbReference type="EMBL" id="KOG47228.1"/>
    </source>
</evidence>
<dbReference type="RefSeq" id="WP_053173939.1">
    <property type="nucleotide sequence ID" value="NZ_LGUV01000341.1"/>
</dbReference>
<dbReference type="Pfam" id="PF00561">
    <property type="entry name" value="Abhydrolase_1"/>
    <property type="match status" value="1"/>
</dbReference>
<sequence>MAEHIIEAEGIRLCTESFGDPSDPPVLLIMGTGASMLWWEEGFCRMLAEGGRFVIRYDHRDTGRSVTYEPGRPGYTGADLVADAVRVLDARGIAAAHVVGVSAGGALAQLLALDHARRVLSLVLISTTCAVPGHGDRDLPPPTEEFMRFVSTAQVDWSDADSVIDHQVAYARVLAGGRRPFDETAARGLVRRDVERADNFGAARNHDCLPDGEPPRASLSSIAVPTLVIHGTADPMFPIRHGEVLAQQIPAARLLALKDAGHGIDRADWPTIAAAVLDHTGTDDATS</sequence>
<dbReference type="AlphaFoldDB" id="A0A0L8MA13"/>
<dbReference type="GO" id="GO:0046503">
    <property type="term" value="P:glycerolipid catabolic process"/>
    <property type="evidence" value="ECO:0007669"/>
    <property type="project" value="TreeGrafter"/>
</dbReference>
<dbReference type="SUPFAM" id="SSF53474">
    <property type="entry name" value="alpha/beta-Hydrolases"/>
    <property type="match status" value="1"/>
</dbReference>
<protein>
    <submittedName>
        <fullName evidence="2">Alpha/beta hydrolase</fullName>
    </submittedName>
</protein>
<comment type="caution">
    <text evidence="2">The sequence shown here is derived from an EMBL/GenBank/DDBJ whole genome shotgun (WGS) entry which is preliminary data.</text>
</comment>
<proteinExistence type="predicted"/>
<evidence type="ECO:0000313" key="3">
    <source>
        <dbReference type="Proteomes" id="UP000037084"/>
    </source>
</evidence>
<dbReference type="InterPro" id="IPR000073">
    <property type="entry name" value="AB_hydrolase_1"/>
</dbReference>
<reference evidence="3" key="1">
    <citation type="submission" date="2015-07" db="EMBL/GenBank/DDBJ databases">
        <authorList>
            <consortium name="Consortium for Microbial Forensics and Genomics (microFORGE)"/>
            <person name="Knight B.M."/>
            <person name="Roberts D.P."/>
            <person name="Lin D."/>
            <person name="Hari K."/>
            <person name="Fletcher J."/>
            <person name="Melcher U."/>
            <person name="Blagden T."/>
            <person name="Winegar R.A."/>
        </authorList>
    </citation>
    <scope>NUCLEOTIDE SEQUENCE [LARGE SCALE GENOMIC DNA]</scope>
    <source>
        <strain evidence="3">NRRL B-1447</strain>
    </source>
</reference>
<evidence type="ECO:0000259" key="1">
    <source>
        <dbReference type="Pfam" id="PF00561"/>
    </source>
</evidence>
<keyword evidence="2" id="KW-0378">Hydrolase</keyword>
<accession>A0A0L8MA13</accession>
<dbReference type="Gene3D" id="3.40.50.1820">
    <property type="entry name" value="alpha/beta hydrolase"/>
    <property type="match status" value="1"/>
</dbReference>
<dbReference type="InterPro" id="IPR050471">
    <property type="entry name" value="AB_hydrolase"/>
</dbReference>
<dbReference type="PATRIC" id="fig|1961.12.peg.5490"/>
<name>A0A0L8MA13_STRVG</name>
<feature type="domain" description="AB hydrolase-1" evidence="1">
    <location>
        <begin position="24"/>
        <end position="262"/>
    </location>
</feature>
<gene>
    <name evidence="2" type="ORF">ADK75_24500</name>
</gene>
<dbReference type="PANTHER" id="PTHR43433:SF5">
    <property type="entry name" value="AB HYDROLASE-1 DOMAIN-CONTAINING PROTEIN"/>
    <property type="match status" value="1"/>
</dbReference>
<dbReference type="EMBL" id="LGUV01000341">
    <property type="protein sequence ID" value="KOG47228.1"/>
    <property type="molecule type" value="Genomic_DNA"/>
</dbReference>
<dbReference type="PRINTS" id="PR00111">
    <property type="entry name" value="ABHYDROLASE"/>
</dbReference>
<dbReference type="OrthoDB" id="8957634at2"/>
<organism evidence="2 3">
    <name type="scientific">Streptomyces virginiae</name>
    <name type="common">Streptomyces cinnamonensis</name>
    <dbReference type="NCBI Taxonomy" id="1961"/>
    <lineage>
        <taxon>Bacteria</taxon>
        <taxon>Bacillati</taxon>
        <taxon>Actinomycetota</taxon>
        <taxon>Actinomycetes</taxon>
        <taxon>Kitasatosporales</taxon>
        <taxon>Streptomycetaceae</taxon>
        <taxon>Streptomyces</taxon>
    </lineage>
</organism>
<dbReference type="Proteomes" id="UP000037084">
    <property type="component" value="Unassembled WGS sequence"/>
</dbReference>
<dbReference type="PANTHER" id="PTHR43433">
    <property type="entry name" value="HYDROLASE, ALPHA/BETA FOLD FAMILY PROTEIN"/>
    <property type="match status" value="1"/>
</dbReference>
<dbReference type="InterPro" id="IPR029058">
    <property type="entry name" value="AB_hydrolase_fold"/>
</dbReference>